<dbReference type="PANTHER" id="PTHR12592:SF0">
    <property type="entry name" value="ATP-DEPENDENT (S)-NAD(P)H-HYDRATE DEHYDRATASE"/>
    <property type="match status" value="1"/>
</dbReference>
<evidence type="ECO:0000256" key="2">
    <source>
        <dbReference type="ARBA" id="ARBA00022840"/>
    </source>
</evidence>
<dbReference type="SUPFAM" id="SSF53613">
    <property type="entry name" value="Ribokinase-like"/>
    <property type="match status" value="1"/>
</dbReference>
<comment type="subunit">
    <text evidence="6">Homotetramer.</text>
</comment>
<evidence type="ECO:0000256" key="1">
    <source>
        <dbReference type="ARBA" id="ARBA00022741"/>
    </source>
</evidence>
<reference evidence="8 9" key="1">
    <citation type="submission" date="2020-09" db="EMBL/GenBank/DDBJ databases">
        <title>Genomic characterization of a novel Parvarchaeota family in acid mine drainage sediments.</title>
        <authorList>
            <person name="Luo Z.-H."/>
        </authorList>
    </citation>
    <scope>NUCLEOTIDE SEQUENCE [LARGE SCALE GENOMIC DNA]</scope>
    <source>
        <strain evidence="8">TL1-5_bins.178</strain>
    </source>
</reference>
<name>A0A8T3USA4_9ARCH</name>
<keyword evidence="3 6" id="KW-0521">NADP</keyword>
<evidence type="ECO:0000256" key="5">
    <source>
        <dbReference type="ARBA" id="ARBA00023239"/>
    </source>
</evidence>
<keyword evidence="1 6" id="KW-0547">Nucleotide-binding</keyword>
<dbReference type="Pfam" id="PF01256">
    <property type="entry name" value="Carb_kinase"/>
    <property type="match status" value="1"/>
</dbReference>
<keyword evidence="2 6" id="KW-0067">ATP-binding</keyword>
<accession>A0A8T3USA4</accession>
<comment type="catalytic activity">
    <reaction evidence="6">
        <text>(6S)-NADPHX + ADP = AMP + phosphate + NADPH + H(+)</text>
        <dbReference type="Rhea" id="RHEA:32235"/>
        <dbReference type="ChEBI" id="CHEBI:15378"/>
        <dbReference type="ChEBI" id="CHEBI:43474"/>
        <dbReference type="ChEBI" id="CHEBI:57783"/>
        <dbReference type="ChEBI" id="CHEBI:64076"/>
        <dbReference type="ChEBI" id="CHEBI:456215"/>
        <dbReference type="ChEBI" id="CHEBI:456216"/>
        <dbReference type="EC" id="4.2.1.136"/>
    </reaction>
</comment>
<comment type="caution">
    <text evidence="6">Lacks conserved residue(s) required for the propagation of feature annotation.</text>
</comment>
<sequence>MNYTLINEKIMRRVYSRRDSWSHKGDFGKLLVVGGSKEYTGSPAIVALSALRSGCDFVKIFAPLRSADACANFSPEIIAIPYEKDYLDVNALEEIEKIGAWAKVVEIGNGIGRDKLQYELVRSIQRNIKKTLVIDADGLKVLDTNLLNFDTLLTPNSYEFEVMFGEKPSKELDERAKLVKEKAREFKTIILLKGHVDIVSDGEDVFINKTNSPYMTKAGTGDTLAGIASSLIAQGNSIIDSACAACFINGYTGRTVAKAKKEAISPVDIINNMYLTLSRFKY</sequence>
<evidence type="ECO:0000256" key="3">
    <source>
        <dbReference type="ARBA" id="ARBA00022857"/>
    </source>
</evidence>
<dbReference type="GO" id="GO:0047453">
    <property type="term" value="F:ATP-dependent NAD(P)H-hydrate dehydratase activity"/>
    <property type="evidence" value="ECO:0007669"/>
    <property type="project" value="TreeGrafter"/>
</dbReference>
<dbReference type="PANTHER" id="PTHR12592">
    <property type="entry name" value="ATP-DEPENDENT (S)-NAD(P)H-HYDRATE DEHYDRATASE FAMILY MEMBER"/>
    <property type="match status" value="1"/>
</dbReference>
<keyword evidence="5 6" id="KW-0456">Lyase</keyword>
<dbReference type="GO" id="GO:0052855">
    <property type="term" value="F:ADP-dependent NAD(P)H-hydrate dehydratase activity"/>
    <property type="evidence" value="ECO:0007669"/>
    <property type="project" value="UniProtKB-UniRule"/>
</dbReference>
<evidence type="ECO:0000256" key="6">
    <source>
        <dbReference type="HAMAP-Rule" id="MF_01965"/>
    </source>
</evidence>
<proteinExistence type="inferred from homology"/>
<comment type="similarity">
    <text evidence="6">Belongs to the NnrD/CARKD family.</text>
</comment>
<dbReference type="EC" id="4.2.1.136" evidence="6"/>
<feature type="binding site" evidence="6">
    <location>
        <position position="222"/>
    </location>
    <ligand>
        <name>(6S)-NADPHX</name>
        <dbReference type="ChEBI" id="CHEBI:64076"/>
    </ligand>
</feature>
<feature type="binding site" evidence="6">
    <location>
        <position position="221"/>
    </location>
    <ligand>
        <name>AMP</name>
        <dbReference type="ChEBI" id="CHEBI:456215"/>
    </ligand>
</feature>
<dbReference type="HAMAP" id="MF_01965">
    <property type="entry name" value="NADHX_dehydratase"/>
    <property type="match status" value="1"/>
</dbReference>
<dbReference type="EMBL" id="JADFAQ010000024">
    <property type="protein sequence ID" value="MBE5728133.1"/>
    <property type="molecule type" value="Genomic_DNA"/>
</dbReference>
<gene>
    <name evidence="6" type="primary">nnrD</name>
    <name evidence="8" type="ORF">IHE50_01810</name>
</gene>
<keyword evidence="4 6" id="KW-0520">NAD</keyword>
<feature type="binding site" evidence="6">
    <location>
        <position position="110"/>
    </location>
    <ligand>
        <name>(6S)-NADPHX</name>
        <dbReference type="ChEBI" id="CHEBI:64076"/>
    </ligand>
</feature>
<dbReference type="GO" id="GO:0110051">
    <property type="term" value="P:metabolite repair"/>
    <property type="evidence" value="ECO:0007669"/>
    <property type="project" value="TreeGrafter"/>
</dbReference>
<dbReference type="NCBIfam" id="TIGR00196">
    <property type="entry name" value="yjeF_cterm"/>
    <property type="match status" value="1"/>
</dbReference>
<dbReference type="Gene3D" id="3.40.1190.20">
    <property type="match status" value="1"/>
</dbReference>
<dbReference type="InterPro" id="IPR000631">
    <property type="entry name" value="CARKD"/>
</dbReference>
<evidence type="ECO:0000256" key="4">
    <source>
        <dbReference type="ARBA" id="ARBA00023027"/>
    </source>
</evidence>
<dbReference type="GO" id="GO:0005524">
    <property type="term" value="F:ATP binding"/>
    <property type="evidence" value="ECO:0007669"/>
    <property type="project" value="UniProtKB-KW"/>
</dbReference>
<dbReference type="GO" id="GO:0046496">
    <property type="term" value="P:nicotinamide nucleotide metabolic process"/>
    <property type="evidence" value="ECO:0007669"/>
    <property type="project" value="UniProtKB-UniRule"/>
</dbReference>
<comment type="function">
    <text evidence="6">Catalyzes the dehydration of the S-form of NAD(P)HX at the expense of ADP, which is converted to AMP. Together with NAD(P)HX epimerase, which catalyzes the epimerization of the S- and R-forms, the enzyme allows the repair of both epimers of NAD(P)HX, a damaged form of NAD(P)H that is a result of enzymatic or heat-dependent hydration.</text>
</comment>
<dbReference type="InterPro" id="IPR029056">
    <property type="entry name" value="Ribokinase-like"/>
</dbReference>
<dbReference type="AlphaFoldDB" id="A0A8T3USA4"/>
<evidence type="ECO:0000313" key="8">
    <source>
        <dbReference type="EMBL" id="MBE5728133.1"/>
    </source>
</evidence>
<evidence type="ECO:0000313" key="9">
    <source>
        <dbReference type="Proteomes" id="UP000763484"/>
    </source>
</evidence>
<comment type="cofactor">
    <cofactor evidence="6">
        <name>Mg(2+)</name>
        <dbReference type="ChEBI" id="CHEBI:18420"/>
    </cofactor>
</comment>
<feature type="domain" description="YjeF C-terminal" evidence="7">
    <location>
        <begin position="7"/>
        <end position="280"/>
    </location>
</feature>
<evidence type="ECO:0000259" key="7">
    <source>
        <dbReference type="PROSITE" id="PS51383"/>
    </source>
</evidence>
<comment type="catalytic activity">
    <reaction evidence="6">
        <text>(6S)-NADHX + ADP = AMP + phosphate + NADH + H(+)</text>
        <dbReference type="Rhea" id="RHEA:32223"/>
        <dbReference type="ChEBI" id="CHEBI:15378"/>
        <dbReference type="ChEBI" id="CHEBI:43474"/>
        <dbReference type="ChEBI" id="CHEBI:57945"/>
        <dbReference type="ChEBI" id="CHEBI:64074"/>
        <dbReference type="ChEBI" id="CHEBI:456215"/>
        <dbReference type="ChEBI" id="CHEBI:456216"/>
        <dbReference type="EC" id="4.2.1.136"/>
    </reaction>
</comment>
<dbReference type="CDD" id="cd01171">
    <property type="entry name" value="YXKO-related"/>
    <property type="match status" value="1"/>
</dbReference>
<dbReference type="Proteomes" id="UP000763484">
    <property type="component" value="Unassembled WGS sequence"/>
</dbReference>
<dbReference type="PROSITE" id="PS51383">
    <property type="entry name" value="YJEF_C_3"/>
    <property type="match status" value="1"/>
</dbReference>
<protein>
    <recommendedName>
        <fullName evidence="6">ADP-dependent (S)-NAD(P)H-hydrate dehydratase</fullName>
        <ecNumber evidence="6">4.2.1.136</ecNumber>
    </recommendedName>
    <alternativeName>
        <fullName evidence="6">ADP-dependent NAD(P)HX dehydratase</fullName>
    </alternativeName>
</protein>
<organism evidence="8 9">
    <name type="scientific">Candidatus Acidifodinimicrobium mancum</name>
    <dbReference type="NCBI Taxonomy" id="2898728"/>
    <lineage>
        <taxon>Archaea</taxon>
        <taxon>Candidatus Parvarchaeota</taxon>
        <taxon>Candidatus Acidifodinimicrobiaceae</taxon>
        <taxon>Candidatus Acidifodinimicrobium</taxon>
    </lineage>
</organism>
<comment type="caution">
    <text evidence="8">The sequence shown here is derived from an EMBL/GenBank/DDBJ whole genome shotgun (WGS) entry which is preliminary data.</text>
</comment>